<reference evidence="2 3" key="1">
    <citation type="submission" date="2018-08" db="EMBL/GenBank/DDBJ databases">
        <title>Recombination of ecologically and evolutionarily significant loci maintains genetic cohesion in the Pseudomonas syringae species complex.</title>
        <authorList>
            <person name="Dillon M."/>
            <person name="Thakur S."/>
            <person name="Almeida R.N.D."/>
            <person name="Weir B.S."/>
            <person name="Guttman D.S."/>
        </authorList>
    </citation>
    <scope>NUCLEOTIDE SEQUENCE [LARGE SCALE GENOMIC DNA]</scope>
    <source>
        <strain evidence="2 3">ICMP 3946</strain>
    </source>
</reference>
<proteinExistence type="predicted"/>
<comment type="caution">
    <text evidence="2">The sequence shown here is derived from an EMBL/GenBank/DDBJ whole genome shotgun (WGS) entry which is preliminary data.</text>
</comment>
<dbReference type="Proteomes" id="UP000267978">
    <property type="component" value="Unassembled WGS sequence"/>
</dbReference>
<protein>
    <submittedName>
        <fullName evidence="2">Uncharacterized protein</fullName>
    </submittedName>
</protein>
<keyword evidence="1" id="KW-1133">Transmembrane helix</keyword>
<feature type="transmembrane region" description="Helical" evidence="1">
    <location>
        <begin position="234"/>
        <end position="254"/>
    </location>
</feature>
<gene>
    <name evidence="2" type="ORF">ALQ98_200036</name>
</gene>
<evidence type="ECO:0000313" key="3">
    <source>
        <dbReference type="Proteomes" id="UP000267978"/>
    </source>
</evidence>
<evidence type="ECO:0000313" key="2">
    <source>
        <dbReference type="EMBL" id="RML24527.1"/>
    </source>
</evidence>
<organism evidence="2 3">
    <name type="scientific">Pseudomonas syringae pv. lapsa</name>
    <dbReference type="NCBI Taxonomy" id="199201"/>
    <lineage>
        <taxon>Bacteria</taxon>
        <taxon>Pseudomonadati</taxon>
        <taxon>Pseudomonadota</taxon>
        <taxon>Gammaproteobacteria</taxon>
        <taxon>Pseudomonadales</taxon>
        <taxon>Pseudomonadaceae</taxon>
        <taxon>Pseudomonas</taxon>
        <taxon>Pseudomonas syringae</taxon>
    </lineage>
</organism>
<keyword evidence="1" id="KW-0812">Transmembrane</keyword>
<accession>A0AB74A3D0</accession>
<feature type="transmembrane region" description="Helical" evidence="1">
    <location>
        <begin position="53"/>
        <end position="70"/>
    </location>
</feature>
<evidence type="ECO:0000256" key="1">
    <source>
        <dbReference type="SAM" id="Phobius"/>
    </source>
</evidence>
<name>A0AB74A3D0_PSESX</name>
<sequence length="258" mass="27818">MKPRLDIEILPLKPQVLLDLVHHQLFNRTPRPILGLPDDLPFDVGHLQRRTDLVGVEVVDLVLCLAFLLINTSKRRIAARLVEVQAALPLAFFTQQAQSLPEKAFLVGLTLDLPLFANAPAQAVVLVAAGAFHLTVGHGLGFDQAVFAVVGEGLPTHDADDFLDQVAPRVVLVFVVAPLFEAVVFDAVEAAGVEVEAVAGSVVAEFFTVEAFFGVVFKQAAVGFVLVGDFATQFVGRVTYLAPLLIYIALSGFLKSHF</sequence>
<dbReference type="AlphaFoldDB" id="A0AB74A3D0"/>
<dbReference type="EMBL" id="RBNO01000084">
    <property type="protein sequence ID" value="RML24527.1"/>
    <property type="molecule type" value="Genomic_DNA"/>
</dbReference>
<keyword evidence="1" id="KW-0472">Membrane</keyword>